<dbReference type="PANTHER" id="PTHR45798">
    <property type="entry name" value="RING-H2 FINGER PROTEIN ATL61-RELATED-RELATED"/>
    <property type="match status" value="1"/>
</dbReference>
<evidence type="ECO:0000256" key="2">
    <source>
        <dbReference type="ARBA" id="ARBA00022771"/>
    </source>
</evidence>
<keyword evidence="2 4" id="KW-0863">Zinc-finger</keyword>
<gene>
    <name evidence="6" type="ORF">BB559_002275</name>
</gene>
<organism evidence="6 7">
    <name type="scientific">Furculomyces boomerangus</name>
    <dbReference type="NCBI Taxonomy" id="61424"/>
    <lineage>
        <taxon>Eukaryota</taxon>
        <taxon>Fungi</taxon>
        <taxon>Fungi incertae sedis</taxon>
        <taxon>Zoopagomycota</taxon>
        <taxon>Kickxellomycotina</taxon>
        <taxon>Harpellomycetes</taxon>
        <taxon>Harpellales</taxon>
        <taxon>Harpellaceae</taxon>
        <taxon>Furculomyces</taxon>
    </lineage>
</organism>
<evidence type="ECO:0000256" key="4">
    <source>
        <dbReference type="PROSITE-ProRule" id="PRU00175"/>
    </source>
</evidence>
<evidence type="ECO:0000256" key="1">
    <source>
        <dbReference type="ARBA" id="ARBA00022723"/>
    </source>
</evidence>
<protein>
    <recommendedName>
        <fullName evidence="5">RING-type domain-containing protein</fullName>
    </recommendedName>
</protein>
<dbReference type="Gene3D" id="3.30.40.10">
    <property type="entry name" value="Zinc/RING finger domain, C3HC4 (zinc finger)"/>
    <property type="match status" value="1"/>
</dbReference>
<keyword evidence="3" id="KW-0862">Zinc</keyword>
<dbReference type="PANTHER" id="PTHR45798:SF97">
    <property type="entry name" value="ALCOHOL-SENSITIVE RING FINGER PROTEIN 1"/>
    <property type="match status" value="1"/>
</dbReference>
<dbReference type="STRING" id="61424.A0A2T9YWP8"/>
<accession>A0A2T9YWP8</accession>
<dbReference type="CDD" id="cd16454">
    <property type="entry name" value="RING-H2_PA-TM-RING"/>
    <property type="match status" value="1"/>
</dbReference>
<dbReference type="AlphaFoldDB" id="A0A2T9YWP8"/>
<evidence type="ECO:0000313" key="7">
    <source>
        <dbReference type="Proteomes" id="UP000245699"/>
    </source>
</evidence>
<sequence>MSVVKSKKAILSEDLESYPVASMKEYKKISCIKIPEKVFQKKKKYFFNSSSHKPETSTNDKAECLICFEEFKDEDLVRIIPCYHPFHKQCIDTWLLGESGSCPTCRLDLRLTPEREIGNQYQNINLNQQSNQNHTLYNTTNRNFNSNSDIYWVNDSVIDQTYEWNQVIEQIDSIHTSDTNLNTNAIANRS</sequence>
<proteinExistence type="predicted"/>
<dbReference type="PROSITE" id="PS50089">
    <property type="entry name" value="ZF_RING_2"/>
    <property type="match status" value="1"/>
</dbReference>
<name>A0A2T9YWP8_9FUNG</name>
<dbReference type="InterPro" id="IPR013083">
    <property type="entry name" value="Znf_RING/FYVE/PHD"/>
</dbReference>
<evidence type="ECO:0000259" key="5">
    <source>
        <dbReference type="PROSITE" id="PS50089"/>
    </source>
</evidence>
<feature type="domain" description="RING-type" evidence="5">
    <location>
        <begin position="64"/>
        <end position="106"/>
    </location>
</feature>
<dbReference type="InterPro" id="IPR052788">
    <property type="entry name" value="RING-type_E3_ligase_ATL"/>
</dbReference>
<dbReference type="EMBL" id="MBFT01000134">
    <property type="protein sequence ID" value="PVU96716.1"/>
    <property type="molecule type" value="Genomic_DNA"/>
</dbReference>
<dbReference type="SUPFAM" id="SSF57850">
    <property type="entry name" value="RING/U-box"/>
    <property type="match status" value="1"/>
</dbReference>
<dbReference type="Proteomes" id="UP000245699">
    <property type="component" value="Unassembled WGS sequence"/>
</dbReference>
<dbReference type="GO" id="GO:0008270">
    <property type="term" value="F:zinc ion binding"/>
    <property type="evidence" value="ECO:0007669"/>
    <property type="project" value="UniProtKB-KW"/>
</dbReference>
<evidence type="ECO:0000256" key="3">
    <source>
        <dbReference type="ARBA" id="ARBA00022833"/>
    </source>
</evidence>
<comment type="caution">
    <text evidence="6">The sequence shown here is derived from an EMBL/GenBank/DDBJ whole genome shotgun (WGS) entry which is preliminary data.</text>
</comment>
<dbReference type="OrthoDB" id="8062037at2759"/>
<dbReference type="SMART" id="SM00184">
    <property type="entry name" value="RING"/>
    <property type="match status" value="1"/>
</dbReference>
<dbReference type="Pfam" id="PF13639">
    <property type="entry name" value="zf-RING_2"/>
    <property type="match status" value="1"/>
</dbReference>
<dbReference type="InterPro" id="IPR001841">
    <property type="entry name" value="Znf_RING"/>
</dbReference>
<dbReference type="FunFam" id="3.30.40.10:FF:000388">
    <property type="entry name" value="Putative RING zinc finger domain superfamily protein"/>
    <property type="match status" value="1"/>
</dbReference>
<evidence type="ECO:0000313" key="6">
    <source>
        <dbReference type="EMBL" id="PVU96716.1"/>
    </source>
</evidence>
<keyword evidence="1" id="KW-0479">Metal-binding</keyword>
<reference evidence="6 7" key="1">
    <citation type="journal article" date="2018" name="MBio">
        <title>Comparative Genomics Reveals the Core Gene Toolbox for the Fungus-Insect Symbiosis.</title>
        <authorList>
            <person name="Wang Y."/>
            <person name="Stata M."/>
            <person name="Wang W."/>
            <person name="Stajich J.E."/>
            <person name="White M.M."/>
            <person name="Moncalvo J.M."/>
        </authorList>
    </citation>
    <scope>NUCLEOTIDE SEQUENCE [LARGE SCALE GENOMIC DNA]</scope>
    <source>
        <strain evidence="6 7">AUS-77-4</strain>
    </source>
</reference>
<keyword evidence="7" id="KW-1185">Reference proteome</keyword>